<gene>
    <name evidence="1" type="ORF">GCM10011588_53410</name>
</gene>
<sequence length="88" mass="9976">MAGDAEQKFVAYPIGDAINFIAERRTGGFHSGEADWNRAVDPSDYYFRLVVQLETSRADLAELLERSLFVASAIRQADRVRYTAYRVT</sequence>
<dbReference type="Pfam" id="PF11578">
    <property type="entry name" value="DUF3237"/>
    <property type="match status" value="1"/>
</dbReference>
<dbReference type="Gene3D" id="2.40.160.20">
    <property type="match status" value="1"/>
</dbReference>
<comment type="caution">
    <text evidence="1">The sequence shown here is derived from an EMBL/GenBank/DDBJ whole genome shotgun (WGS) entry which is preliminary data.</text>
</comment>
<dbReference type="AlphaFoldDB" id="A0A917RUH9"/>
<evidence type="ECO:0000313" key="1">
    <source>
        <dbReference type="EMBL" id="GGL31951.1"/>
    </source>
</evidence>
<dbReference type="EMBL" id="BMMH01000013">
    <property type="protein sequence ID" value="GGL31951.1"/>
    <property type="molecule type" value="Genomic_DNA"/>
</dbReference>
<evidence type="ECO:0000313" key="2">
    <source>
        <dbReference type="Proteomes" id="UP000638263"/>
    </source>
</evidence>
<keyword evidence="2" id="KW-1185">Reference proteome</keyword>
<organism evidence="1 2">
    <name type="scientific">Nocardia jinanensis</name>
    <dbReference type="NCBI Taxonomy" id="382504"/>
    <lineage>
        <taxon>Bacteria</taxon>
        <taxon>Bacillati</taxon>
        <taxon>Actinomycetota</taxon>
        <taxon>Actinomycetes</taxon>
        <taxon>Mycobacteriales</taxon>
        <taxon>Nocardiaceae</taxon>
        <taxon>Nocardia</taxon>
    </lineage>
</organism>
<name>A0A917RUH9_9NOCA</name>
<accession>A0A917RUH9</accession>
<reference evidence="1" key="1">
    <citation type="journal article" date="2014" name="Int. J. Syst. Evol. Microbiol.">
        <title>Complete genome sequence of Corynebacterium casei LMG S-19264T (=DSM 44701T), isolated from a smear-ripened cheese.</title>
        <authorList>
            <consortium name="US DOE Joint Genome Institute (JGI-PGF)"/>
            <person name="Walter F."/>
            <person name="Albersmeier A."/>
            <person name="Kalinowski J."/>
            <person name="Ruckert C."/>
        </authorList>
    </citation>
    <scope>NUCLEOTIDE SEQUENCE</scope>
    <source>
        <strain evidence="1">CGMCC 4.3508</strain>
    </source>
</reference>
<dbReference type="Proteomes" id="UP000638263">
    <property type="component" value="Unassembled WGS sequence"/>
</dbReference>
<reference evidence="1" key="2">
    <citation type="submission" date="2020-09" db="EMBL/GenBank/DDBJ databases">
        <authorList>
            <person name="Sun Q."/>
            <person name="Zhou Y."/>
        </authorList>
    </citation>
    <scope>NUCLEOTIDE SEQUENCE</scope>
    <source>
        <strain evidence="1">CGMCC 4.3508</strain>
    </source>
</reference>
<protein>
    <submittedName>
        <fullName evidence="1">Uncharacterized protein</fullName>
    </submittedName>
</protein>
<proteinExistence type="predicted"/>